<evidence type="ECO:0000256" key="5">
    <source>
        <dbReference type="ARBA" id="ARBA00022975"/>
    </source>
</evidence>
<evidence type="ECO:0000259" key="7">
    <source>
        <dbReference type="Pfam" id="PF00156"/>
    </source>
</evidence>
<comment type="caution">
    <text evidence="8">The sequence shown here is derived from an EMBL/GenBank/DDBJ whole genome shotgun (WGS) entry which is preliminary data.</text>
</comment>
<dbReference type="GO" id="GO:0044205">
    <property type="term" value="P:'de novo' UMP biosynthetic process"/>
    <property type="evidence" value="ECO:0007669"/>
    <property type="project" value="UniProtKB-UniRule"/>
</dbReference>
<protein>
    <recommendedName>
        <fullName evidence="2 6">Orotate phosphoribosyltransferase</fullName>
        <shortName evidence="6">OPRT</shortName>
        <shortName evidence="6">OPRTase</shortName>
        <ecNumber evidence="2 6">2.4.2.10</ecNumber>
    </recommendedName>
</protein>
<proteinExistence type="inferred from homology"/>
<keyword evidence="3 6" id="KW-0328">Glycosyltransferase</keyword>
<keyword evidence="6" id="KW-0460">Magnesium</keyword>
<comment type="pathway">
    <text evidence="1 6">Pyrimidine metabolism; UMP biosynthesis via de novo pathway; UMP from orotate: step 1/2.</text>
</comment>
<comment type="similarity">
    <text evidence="6">Belongs to the purine/pyrimidine phosphoribosyltransferase family. PyrE subfamily.</text>
</comment>
<feature type="binding site" evidence="6">
    <location>
        <position position="102"/>
    </location>
    <ligand>
        <name>5-phospho-alpha-D-ribose 1-diphosphate</name>
        <dbReference type="ChEBI" id="CHEBI:58017"/>
        <note>ligand shared between dimeric partners</note>
    </ligand>
</feature>
<evidence type="ECO:0000256" key="1">
    <source>
        <dbReference type="ARBA" id="ARBA00004889"/>
    </source>
</evidence>
<gene>
    <name evidence="6" type="primary">pyrE</name>
    <name evidence="8" type="ORF">EV213_102391</name>
</gene>
<dbReference type="RefSeq" id="WP_133579228.1">
    <property type="nucleotide sequence ID" value="NZ_SNYJ01000002.1"/>
</dbReference>
<dbReference type="SUPFAM" id="SSF53271">
    <property type="entry name" value="PRTase-like"/>
    <property type="match status" value="1"/>
</dbReference>
<keyword evidence="9" id="KW-1185">Reference proteome</keyword>
<feature type="binding site" evidence="6">
    <location>
        <position position="126"/>
    </location>
    <ligand>
        <name>orotate</name>
        <dbReference type="ChEBI" id="CHEBI:30839"/>
    </ligand>
</feature>
<dbReference type="InterPro" id="IPR023031">
    <property type="entry name" value="OPRT"/>
</dbReference>
<dbReference type="InterPro" id="IPR029057">
    <property type="entry name" value="PRTase-like"/>
</dbReference>
<dbReference type="InterPro" id="IPR000836">
    <property type="entry name" value="PRTase_dom"/>
</dbReference>
<comment type="cofactor">
    <cofactor evidence="6">
        <name>Mg(2+)</name>
        <dbReference type="ChEBI" id="CHEBI:18420"/>
    </cofactor>
</comment>
<feature type="binding site" description="in other chain" evidence="6">
    <location>
        <begin position="122"/>
        <end position="130"/>
    </location>
    <ligand>
        <name>5-phospho-alpha-D-ribose 1-diphosphate</name>
        <dbReference type="ChEBI" id="CHEBI:58017"/>
        <note>ligand shared between dimeric partners</note>
    </ligand>
</feature>
<sequence>MTYEKDVANALLDIGAVAIQPKAPFTWSSGLKSPIYCDNRLLISYPTIRRSIASKLKASIVEAFGDVDVVAGTATAGIPHAAWVSELLDCPMVYVRGKAKAHGTGSLIEGVIQKGQKVVVIEDLLSTGRSAISAVAALREEGAEVVGIASIFTYQMQECERQLQTANTKAISLSSISALLELAKERGLEEKEAEAVLAWVQKPEKEDWQL</sequence>
<dbReference type="HAMAP" id="MF_01208">
    <property type="entry name" value="PyrE"/>
    <property type="match status" value="1"/>
</dbReference>
<dbReference type="Proteomes" id="UP000295632">
    <property type="component" value="Unassembled WGS sequence"/>
</dbReference>
<comment type="subunit">
    <text evidence="6">Homodimer.</text>
</comment>
<dbReference type="GO" id="GO:0004588">
    <property type="term" value="F:orotate phosphoribosyltransferase activity"/>
    <property type="evidence" value="ECO:0007669"/>
    <property type="project" value="UniProtKB-UniRule"/>
</dbReference>
<evidence type="ECO:0000256" key="2">
    <source>
        <dbReference type="ARBA" id="ARBA00011971"/>
    </source>
</evidence>
<dbReference type="UniPathway" id="UPA00070">
    <property type="reaction ID" value="UER00119"/>
</dbReference>
<dbReference type="NCBIfam" id="TIGR00336">
    <property type="entry name" value="pyrE"/>
    <property type="match status" value="1"/>
</dbReference>
<dbReference type="Pfam" id="PF00156">
    <property type="entry name" value="Pribosyltran"/>
    <property type="match status" value="1"/>
</dbReference>
<organism evidence="8 9">
    <name type="scientific">Aureibacillus halotolerans</name>
    <dbReference type="NCBI Taxonomy" id="1508390"/>
    <lineage>
        <taxon>Bacteria</taxon>
        <taxon>Bacillati</taxon>
        <taxon>Bacillota</taxon>
        <taxon>Bacilli</taxon>
        <taxon>Bacillales</taxon>
        <taxon>Bacillaceae</taxon>
        <taxon>Aureibacillus</taxon>
    </lineage>
</organism>
<dbReference type="GO" id="GO:0000287">
    <property type="term" value="F:magnesium ion binding"/>
    <property type="evidence" value="ECO:0007669"/>
    <property type="project" value="UniProtKB-UniRule"/>
</dbReference>
<dbReference type="AlphaFoldDB" id="A0A4V3D629"/>
<evidence type="ECO:0000313" key="9">
    <source>
        <dbReference type="Proteomes" id="UP000295632"/>
    </source>
</evidence>
<evidence type="ECO:0000256" key="4">
    <source>
        <dbReference type="ARBA" id="ARBA00022679"/>
    </source>
</evidence>
<dbReference type="CDD" id="cd06223">
    <property type="entry name" value="PRTases_typeI"/>
    <property type="match status" value="1"/>
</dbReference>
<dbReference type="GO" id="GO:0019856">
    <property type="term" value="P:pyrimidine nucleobase biosynthetic process"/>
    <property type="evidence" value="ECO:0007669"/>
    <property type="project" value="TreeGrafter"/>
</dbReference>
<dbReference type="PANTHER" id="PTHR19278:SF9">
    <property type="entry name" value="URIDINE 5'-MONOPHOSPHATE SYNTHASE"/>
    <property type="match status" value="1"/>
</dbReference>
<keyword evidence="4 6" id="KW-0808">Transferase</keyword>
<reference evidence="8 9" key="1">
    <citation type="submission" date="2019-03" db="EMBL/GenBank/DDBJ databases">
        <title>Genomic Encyclopedia of Type Strains, Phase IV (KMG-IV): sequencing the most valuable type-strain genomes for metagenomic binning, comparative biology and taxonomic classification.</title>
        <authorList>
            <person name="Goeker M."/>
        </authorList>
    </citation>
    <scope>NUCLEOTIDE SEQUENCE [LARGE SCALE GENOMIC DNA]</scope>
    <source>
        <strain evidence="8 9">DSM 28697</strain>
    </source>
</reference>
<comment type="function">
    <text evidence="6">Catalyzes the transfer of a ribosyl phosphate group from 5-phosphoribose 1-diphosphate to orotate, leading to the formation of orotidine monophosphate (OMP).</text>
</comment>
<comment type="caution">
    <text evidence="6">Lacks conserved residue(s) required for the propagation of feature annotation.</text>
</comment>
<dbReference type="Gene3D" id="3.40.50.2020">
    <property type="match status" value="1"/>
</dbReference>
<dbReference type="InterPro" id="IPR004467">
    <property type="entry name" value="Or_phspho_trans_dom"/>
</dbReference>
<accession>A0A4V3D629</accession>
<evidence type="ECO:0000256" key="6">
    <source>
        <dbReference type="HAMAP-Rule" id="MF_01208"/>
    </source>
</evidence>
<name>A0A4V3D629_9BACI</name>
<feature type="domain" description="Phosphoribosyltransferase" evidence="7">
    <location>
        <begin position="56"/>
        <end position="154"/>
    </location>
</feature>
<evidence type="ECO:0000256" key="3">
    <source>
        <dbReference type="ARBA" id="ARBA00022676"/>
    </source>
</evidence>
<dbReference type="EMBL" id="SNYJ01000002">
    <property type="protein sequence ID" value="TDQ42357.1"/>
    <property type="molecule type" value="Genomic_DNA"/>
</dbReference>
<keyword evidence="5 6" id="KW-0665">Pyrimidine biosynthesis</keyword>
<evidence type="ECO:0000313" key="8">
    <source>
        <dbReference type="EMBL" id="TDQ42357.1"/>
    </source>
</evidence>
<dbReference type="OrthoDB" id="9802134at2"/>
<feature type="binding site" evidence="6">
    <location>
        <position position="100"/>
    </location>
    <ligand>
        <name>5-phospho-alpha-D-ribose 1-diphosphate</name>
        <dbReference type="ChEBI" id="CHEBI:58017"/>
        <note>ligand shared between dimeric partners</note>
    </ligand>
</feature>
<comment type="catalytic activity">
    <reaction evidence="6">
        <text>orotidine 5'-phosphate + diphosphate = orotate + 5-phospho-alpha-D-ribose 1-diphosphate</text>
        <dbReference type="Rhea" id="RHEA:10380"/>
        <dbReference type="ChEBI" id="CHEBI:30839"/>
        <dbReference type="ChEBI" id="CHEBI:33019"/>
        <dbReference type="ChEBI" id="CHEBI:57538"/>
        <dbReference type="ChEBI" id="CHEBI:58017"/>
        <dbReference type="EC" id="2.4.2.10"/>
    </reaction>
</comment>
<dbReference type="PANTHER" id="PTHR19278">
    <property type="entry name" value="OROTATE PHOSPHORIBOSYLTRANSFERASE"/>
    <property type="match status" value="1"/>
</dbReference>
<feature type="binding site" evidence="6">
    <location>
        <position position="96"/>
    </location>
    <ligand>
        <name>5-phospho-alpha-D-ribose 1-diphosphate</name>
        <dbReference type="ChEBI" id="CHEBI:58017"/>
        <note>ligand shared between dimeric partners</note>
    </ligand>
</feature>
<dbReference type="EC" id="2.4.2.10" evidence="2 6"/>